<evidence type="ECO:0000313" key="4">
    <source>
        <dbReference type="Proteomes" id="UP000192257"/>
    </source>
</evidence>
<name>A0A1X0NLM3_9TRYP</name>
<evidence type="ECO:0000259" key="2">
    <source>
        <dbReference type="Pfam" id="PF04818"/>
    </source>
</evidence>
<dbReference type="VEuPathDB" id="TriTrypDB:TM35_000341690"/>
<dbReference type="RefSeq" id="XP_028879623.1">
    <property type="nucleotide sequence ID" value="XM_029029067.1"/>
</dbReference>
<reference evidence="3 4" key="1">
    <citation type="submission" date="2017-03" db="EMBL/GenBank/DDBJ databases">
        <title>An alternative strategy for trypanosome survival in the mammalian bloodstream revealed through genome and transcriptome analysis of the ubiquitous bovine parasite Trypanosoma (Megatrypanum) theileri.</title>
        <authorList>
            <person name="Kelly S."/>
            <person name="Ivens A."/>
            <person name="Mott A."/>
            <person name="O'Neill E."/>
            <person name="Emms D."/>
            <person name="Macleod O."/>
            <person name="Voorheis P."/>
            <person name="Matthews J."/>
            <person name="Matthews K."/>
            <person name="Carrington M."/>
        </authorList>
    </citation>
    <scope>NUCLEOTIDE SEQUENCE [LARGE SCALE GENOMIC DNA]</scope>
    <source>
        <strain evidence="3">Edinburgh</strain>
    </source>
</reference>
<dbReference type="GeneID" id="39988847"/>
<dbReference type="Gene3D" id="1.25.40.90">
    <property type="match status" value="1"/>
</dbReference>
<proteinExistence type="predicted"/>
<accession>A0A1X0NLM3</accession>
<feature type="compositionally biased region" description="Acidic residues" evidence="1">
    <location>
        <begin position="227"/>
        <end position="236"/>
    </location>
</feature>
<dbReference type="OrthoDB" id="263777at2759"/>
<feature type="domain" description="CID" evidence="2">
    <location>
        <begin position="8"/>
        <end position="104"/>
    </location>
</feature>
<dbReference type="InterPro" id="IPR008942">
    <property type="entry name" value="ENTH_VHS"/>
</dbReference>
<dbReference type="AlphaFoldDB" id="A0A1X0NLM3"/>
<feature type="region of interest" description="Disordered" evidence="1">
    <location>
        <begin position="216"/>
        <end position="236"/>
    </location>
</feature>
<dbReference type="EMBL" id="NBCO01000034">
    <property type="protein sequence ID" value="ORC85557.1"/>
    <property type="molecule type" value="Genomic_DNA"/>
</dbReference>
<dbReference type="InterPro" id="IPR006569">
    <property type="entry name" value="CID_dom"/>
</dbReference>
<protein>
    <recommendedName>
        <fullName evidence="2">CID domain-containing protein</fullName>
    </recommendedName>
</protein>
<evidence type="ECO:0000256" key="1">
    <source>
        <dbReference type="SAM" id="MobiDB-lite"/>
    </source>
</evidence>
<dbReference type="Pfam" id="PF04818">
    <property type="entry name" value="CID"/>
    <property type="match status" value="1"/>
</dbReference>
<keyword evidence="4" id="KW-1185">Reference proteome</keyword>
<gene>
    <name evidence="3" type="ORF">TM35_000341690</name>
</gene>
<organism evidence="3 4">
    <name type="scientific">Trypanosoma theileri</name>
    <dbReference type="NCBI Taxonomy" id="67003"/>
    <lineage>
        <taxon>Eukaryota</taxon>
        <taxon>Discoba</taxon>
        <taxon>Euglenozoa</taxon>
        <taxon>Kinetoplastea</taxon>
        <taxon>Metakinetoplastina</taxon>
        <taxon>Trypanosomatida</taxon>
        <taxon>Trypanosomatidae</taxon>
        <taxon>Trypanosoma</taxon>
    </lineage>
</organism>
<sequence length="236" mass="25664">MNKEKVGRRLDLVSSSSGSIISVAAWCALQASSADVIMSAIDERMRAASTTDATRCALLYVLHELLLTCAANGVPETSKRAVLLAVSRTLPATVRAVRERKEKERREEKEEEGGGAFEEALARVGGWWARLNIFPRPWLAQLAGPPQAARSSIPARLRHIAAVIAQYNETKENSAREEALQQLAQVRAIVDDELGGGAALNAWLDAERDALQGNVQNTVSPSTQQKEEDDVLGSFF</sequence>
<evidence type="ECO:0000313" key="3">
    <source>
        <dbReference type="EMBL" id="ORC85557.1"/>
    </source>
</evidence>
<dbReference type="Proteomes" id="UP000192257">
    <property type="component" value="Unassembled WGS sequence"/>
</dbReference>
<comment type="caution">
    <text evidence="3">The sequence shown here is derived from an EMBL/GenBank/DDBJ whole genome shotgun (WGS) entry which is preliminary data.</text>
</comment>